<dbReference type="EMBL" id="JAOQJF010000029">
    <property type="protein sequence ID" value="MCU6800789.1"/>
    <property type="molecule type" value="Genomic_DNA"/>
</dbReference>
<gene>
    <name evidence="1" type="ORF">OCV69_12755</name>
</gene>
<protein>
    <submittedName>
        <fullName evidence="1">Uncharacterized protein</fullName>
    </submittedName>
</protein>
<evidence type="ECO:0000313" key="1">
    <source>
        <dbReference type="EMBL" id="MCU6800789.1"/>
    </source>
</evidence>
<organism evidence="1 2">
    <name type="scientific">Alitiscatomonas aceti</name>
    <dbReference type="NCBI Taxonomy" id="2981724"/>
    <lineage>
        <taxon>Bacteria</taxon>
        <taxon>Bacillati</taxon>
        <taxon>Bacillota</taxon>
        <taxon>Clostridia</taxon>
        <taxon>Lachnospirales</taxon>
        <taxon>Lachnospiraceae</taxon>
        <taxon>Alitiscatomonas</taxon>
    </lineage>
</organism>
<name>A0ABT2V1L9_9FIRM</name>
<keyword evidence="2" id="KW-1185">Reference proteome</keyword>
<dbReference type="RefSeq" id="WP_158359543.1">
    <property type="nucleotide sequence ID" value="NZ_JAOQJF010000029.1"/>
</dbReference>
<proteinExistence type="predicted"/>
<evidence type="ECO:0000313" key="2">
    <source>
        <dbReference type="Proteomes" id="UP001652395"/>
    </source>
</evidence>
<comment type="caution">
    <text evidence="1">The sequence shown here is derived from an EMBL/GenBank/DDBJ whole genome shotgun (WGS) entry which is preliminary data.</text>
</comment>
<reference evidence="1 2" key="1">
    <citation type="journal article" date="2021" name="ISME Commun">
        <title>Automated analysis of genomic sequences facilitates high-throughput and comprehensive description of bacteria.</title>
        <authorList>
            <person name="Hitch T.C.A."/>
        </authorList>
    </citation>
    <scope>NUCLEOTIDE SEQUENCE [LARGE SCALE GENOMIC DNA]</scope>
    <source>
        <strain evidence="2">f_CCE</strain>
    </source>
</reference>
<accession>A0ABT2V1L9</accession>
<sequence>MKKLIRVSTDLKVTIHDYPEGGAYRTHNEAFHKLIGEDCELYEIVKPKRLYTRILTGVGMKNKRTPLVMLVDEEGLLKNLESNMLGSWLYMTDRHGCPIAGNVLFVGTEYSGMGIDICGIQEDIAEALSEELKKVIERIAG</sequence>
<dbReference type="Proteomes" id="UP001652395">
    <property type="component" value="Unassembled WGS sequence"/>
</dbReference>